<evidence type="ECO:0000313" key="2">
    <source>
        <dbReference type="Proteomes" id="UP000827976"/>
    </source>
</evidence>
<reference evidence="2" key="1">
    <citation type="journal article" date="2022" name="Nat. Commun.">
        <title>Chromosome evolution and the genetic basis of agronomically important traits in greater yam.</title>
        <authorList>
            <person name="Bredeson J.V."/>
            <person name="Lyons J.B."/>
            <person name="Oniyinde I.O."/>
            <person name="Okereke N.R."/>
            <person name="Kolade O."/>
            <person name="Nnabue I."/>
            <person name="Nwadili C.O."/>
            <person name="Hribova E."/>
            <person name="Parker M."/>
            <person name="Nwogha J."/>
            <person name="Shu S."/>
            <person name="Carlson J."/>
            <person name="Kariba R."/>
            <person name="Muthemba S."/>
            <person name="Knop K."/>
            <person name="Barton G.J."/>
            <person name="Sherwood A.V."/>
            <person name="Lopez-Montes A."/>
            <person name="Asiedu R."/>
            <person name="Jamnadass R."/>
            <person name="Muchugi A."/>
            <person name="Goodstein D."/>
            <person name="Egesi C.N."/>
            <person name="Featherston J."/>
            <person name="Asfaw A."/>
            <person name="Simpson G.G."/>
            <person name="Dolezel J."/>
            <person name="Hendre P.S."/>
            <person name="Van Deynze A."/>
            <person name="Kumar P.L."/>
            <person name="Obidiegwu J.E."/>
            <person name="Bhattacharjee R."/>
            <person name="Rokhsar D.S."/>
        </authorList>
    </citation>
    <scope>NUCLEOTIDE SEQUENCE [LARGE SCALE GENOMIC DNA]</scope>
    <source>
        <strain evidence="2">cv. TDa95/00328</strain>
    </source>
</reference>
<proteinExistence type="predicted"/>
<gene>
    <name evidence="1" type="ORF">IHE45_02G045800</name>
</gene>
<dbReference type="EC" id="2.4.1.203" evidence="1"/>
<dbReference type="Proteomes" id="UP000827976">
    <property type="component" value="Chromosome 2"/>
</dbReference>
<protein>
    <submittedName>
        <fullName evidence="1">UDP-glucuronosyl/UDP-glucosyltransferase protein</fullName>
        <ecNumber evidence="1">2.4.1.203</ecNumber>
    </submittedName>
</protein>
<organism evidence="1 2">
    <name type="scientific">Dioscorea alata</name>
    <name type="common">Purple yam</name>
    <dbReference type="NCBI Taxonomy" id="55571"/>
    <lineage>
        <taxon>Eukaryota</taxon>
        <taxon>Viridiplantae</taxon>
        <taxon>Streptophyta</taxon>
        <taxon>Embryophyta</taxon>
        <taxon>Tracheophyta</taxon>
        <taxon>Spermatophyta</taxon>
        <taxon>Magnoliopsida</taxon>
        <taxon>Liliopsida</taxon>
        <taxon>Dioscoreales</taxon>
        <taxon>Dioscoreaceae</taxon>
        <taxon>Dioscorea</taxon>
    </lineage>
</organism>
<keyword evidence="1" id="KW-0328">Glycosyltransferase</keyword>
<keyword evidence="2" id="KW-1185">Reference proteome</keyword>
<sequence>MDTRGHTNKSHALLITYPLQGHIIPSVHLATKLASNGFTVTFVNTESIHHQTSKAQNNNNNNNIFAGVQNSGLDIRYEIISDGLPISFDRSLNHDQFMGSLLHVISAHVEELVKKLMCSDDPVTCIIADTFFVWPSTISKKFGIPYISFWTEPALVYSLYYHMHLLRLHGHFGSCDNREDTITYIPGVPEIEPSDLMSYLQETDTSSVVHQIIFKAFEQAKAADYVICNTVQELEPETILALNASQPFYAIGPIFAPSFSNTSPSTTIATSLWTEFNCKQWLDSKPKGSILYISFGSYAHLSKKDLEEIACGVLKSEVGFIWVLRPDIVSSDEVDPLPKGFMEESKERGIVVPWCCQTEVLAHDSVGGFLTHCGWNSVLESIWSGVPMLCFPLLTDQFTNRKLVVSDWKVGIDLGGKGRADRREVSTKIKCLMGGEEFKKEIKVVRRALENATSVNPKGSSVKNFEAFIEDLMMHDVSKSVH</sequence>
<dbReference type="EMBL" id="CM037012">
    <property type="protein sequence ID" value="KAH7690424.1"/>
    <property type="molecule type" value="Genomic_DNA"/>
</dbReference>
<comment type="caution">
    <text evidence="1">The sequence shown here is derived from an EMBL/GenBank/DDBJ whole genome shotgun (WGS) entry which is preliminary data.</text>
</comment>
<keyword evidence="1" id="KW-0808">Transferase</keyword>
<name>A0ACB7WQI7_DIOAL</name>
<evidence type="ECO:0000313" key="1">
    <source>
        <dbReference type="EMBL" id="KAH7690424.1"/>
    </source>
</evidence>
<accession>A0ACB7WQI7</accession>